<dbReference type="Pfam" id="PF13129">
    <property type="entry name" value="DUF3953"/>
    <property type="match status" value="1"/>
</dbReference>
<dbReference type="AlphaFoldDB" id="A0A940WZ66"/>
<organism evidence="2 3">
    <name type="scientific">Halalkalibacter suaedae</name>
    <dbReference type="NCBI Taxonomy" id="2822140"/>
    <lineage>
        <taxon>Bacteria</taxon>
        <taxon>Bacillati</taxon>
        <taxon>Bacillota</taxon>
        <taxon>Bacilli</taxon>
        <taxon>Bacillales</taxon>
        <taxon>Bacillaceae</taxon>
        <taxon>Halalkalibacter</taxon>
    </lineage>
</organism>
<keyword evidence="1" id="KW-1133">Transmembrane helix</keyword>
<sequence>MPYMMLFLGAMLFVMGVSEIKVDVLVLLFRYLFFMFL</sequence>
<comment type="caution">
    <text evidence="2">The sequence shown here is derived from an EMBL/GenBank/DDBJ whole genome shotgun (WGS) entry which is preliminary data.</text>
</comment>
<dbReference type="EMBL" id="JAGKSQ010000018">
    <property type="protein sequence ID" value="MBP3953613.1"/>
    <property type="molecule type" value="Genomic_DNA"/>
</dbReference>
<dbReference type="InterPro" id="IPR025018">
    <property type="entry name" value="DUF3953"/>
</dbReference>
<evidence type="ECO:0000313" key="2">
    <source>
        <dbReference type="EMBL" id="MBP3953613.1"/>
    </source>
</evidence>
<proteinExistence type="predicted"/>
<keyword evidence="1" id="KW-0812">Transmembrane</keyword>
<accession>A0A940WZ66</accession>
<keyword evidence="1" id="KW-0472">Membrane</keyword>
<dbReference type="Proteomes" id="UP000678228">
    <property type="component" value="Unassembled WGS sequence"/>
</dbReference>
<protein>
    <submittedName>
        <fullName evidence="2">DUF3953 domain-containing protein</fullName>
    </submittedName>
</protein>
<gene>
    <name evidence="2" type="ORF">J7W16_21345</name>
</gene>
<name>A0A940WZ66_9BACI</name>
<evidence type="ECO:0000313" key="3">
    <source>
        <dbReference type="Proteomes" id="UP000678228"/>
    </source>
</evidence>
<feature type="transmembrane region" description="Helical" evidence="1">
    <location>
        <begin position="6"/>
        <end position="33"/>
    </location>
</feature>
<reference evidence="2" key="1">
    <citation type="submission" date="2021-03" db="EMBL/GenBank/DDBJ databases">
        <title>Bacillus suaedae sp. nov., isolated from Suaeda aralocaspica.</title>
        <authorList>
            <person name="Lei R.F.R."/>
        </authorList>
    </citation>
    <scope>NUCLEOTIDE SEQUENCE</scope>
    <source>
        <strain evidence="2">YZJH907-2</strain>
    </source>
</reference>
<evidence type="ECO:0000256" key="1">
    <source>
        <dbReference type="SAM" id="Phobius"/>
    </source>
</evidence>
<keyword evidence="3" id="KW-1185">Reference proteome</keyword>